<dbReference type="Proteomes" id="UP000068603">
    <property type="component" value="Unassembled WGS sequence"/>
</dbReference>
<dbReference type="EMBL" id="LPHB01000071">
    <property type="protein sequence ID" value="KWA55900.1"/>
    <property type="molecule type" value="Genomic_DNA"/>
</dbReference>
<protein>
    <submittedName>
        <fullName evidence="1">Uncharacterized protein</fullName>
    </submittedName>
</protein>
<reference evidence="1 2" key="1">
    <citation type="submission" date="2015-11" db="EMBL/GenBank/DDBJ databases">
        <title>Expanding the genomic diversity of Burkholderia species for the development of highly accurate diagnostics.</title>
        <authorList>
            <person name="Sahl J."/>
            <person name="Keim P."/>
            <person name="Wagner D."/>
        </authorList>
    </citation>
    <scope>NUCLEOTIDE SEQUENCE [LARGE SCALE GENOMIC DNA]</scope>
    <source>
        <strain evidence="1 2">MSMB1960WGS</strain>
    </source>
</reference>
<comment type="caution">
    <text evidence="1">The sequence shown here is derived from an EMBL/GenBank/DDBJ whole genome shotgun (WGS) entry which is preliminary data.</text>
</comment>
<evidence type="ECO:0000313" key="1">
    <source>
        <dbReference type="EMBL" id="KWA55900.1"/>
    </source>
</evidence>
<evidence type="ECO:0000313" key="2">
    <source>
        <dbReference type="Proteomes" id="UP000068603"/>
    </source>
</evidence>
<organism evidence="1">
    <name type="scientific">Burkholderia stagnalis</name>
    <dbReference type="NCBI Taxonomy" id="1503054"/>
    <lineage>
        <taxon>Bacteria</taxon>
        <taxon>Pseudomonadati</taxon>
        <taxon>Pseudomonadota</taxon>
        <taxon>Betaproteobacteria</taxon>
        <taxon>Burkholderiales</taxon>
        <taxon>Burkholderiaceae</taxon>
        <taxon>Burkholderia</taxon>
        <taxon>Burkholderia cepacia complex</taxon>
    </lineage>
</organism>
<sequence>MTGKVPDMLGSRELLFFAVEHQLKLDRHTRVNAESPDRPSKDILDSCVPLEFVAMLMSLVKHRHLDDAGMVNVMTAPMRILRIHQHSLDQYPVLTFTNEHQVFGRATALPGKDLEDRRYAFPLSKLHEALI</sequence>
<accession>A0A107ZJ39</accession>
<dbReference type="AlphaFoldDB" id="A0A107ZJ39"/>
<proteinExistence type="predicted"/>
<name>A0A107ZJ39_9BURK</name>
<gene>
    <name evidence="1" type="ORF">WT44_26515</name>
</gene>